<evidence type="ECO:0000313" key="4">
    <source>
        <dbReference type="Proteomes" id="UP000177354"/>
    </source>
</evidence>
<dbReference type="Pfam" id="PF01370">
    <property type="entry name" value="Epimerase"/>
    <property type="match status" value="1"/>
</dbReference>
<dbReference type="PANTHER" id="PTHR43000">
    <property type="entry name" value="DTDP-D-GLUCOSE 4,6-DEHYDRATASE-RELATED"/>
    <property type="match status" value="1"/>
</dbReference>
<protein>
    <recommendedName>
        <fullName evidence="2">NAD-dependent epimerase/dehydratase domain-containing protein</fullName>
    </recommendedName>
</protein>
<dbReference type="Proteomes" id="UP000177354">
    <property type="component" value="Unassembled WGS sequence"/>
</dbReference>
<proteinExistence type="inferred from homology"/>
<evidence type="ECO:0000259" key="2">
    <source>
        <dbReference type="Pfam" id="PF01370"/>
    </source>
</evidence>
<dbReference type="AlphaFoldDB" id="A0A1F5Z206"/>
<comment type="caution">
    <text evidence="3">The sequence shown here is derived from an EMBL/GenBank/DDBJ whole genome shotgun (WGS) entry which is preliminary data.</text>
</comment>
<gene>
    <name evidence="3" type="ORF">A2777_05780</name>
</gene>
<comment type="similarity">
    <text evidence="1">Belongs to the NAD(P)-dependent epimerase/dehydratase family.</text>
</comment>
<reference evidence="3 4" key="1">
    <citation type="journal article" date="2016" name="Nat. Commun.">
        <title>Thousands of microbial genomes shed light on interconnected biogeochemical processes in an aquifer system.</title>
        <authorList>
            <person name="Anantharaman K."/>
            <person name="Brown C.T."/>
            <person name="Hug L.A."/>
            <person name="Sharon I."/>
            <person name="Castelle C.J."/>
            <person name="Probst A.J."/>
            <person name="Thomas B.C."/>
            <person name="Singh A."/>
            <person name="Wilkins M.J."/>
            <person name="Karaoz U."/>
            <person name="Brodie E.L."/>
            <person name="Williams K.H."/>
            <person name="Hubbard S.S."/>
            <person name="Banfield J.F."/>
        </authorList>
    </citation>
    <scope>NUCLEOTIDE SEQUENCE [LARGE SCALE GENOMIC DNA]</scope>
</reference>
<dbReference type="Gene3D" id="3.40.50.720">
    <property type="entry name" value="NAD(P)-binding Rossmann-like Domain"/>
    <property type="match status" value="1"/>
</dbReference>
<organism evidence="3 4">
    <name type="scientific">Candidatus Gottesmanbacteria bacterium RIFCSPHIGHO2_01_FULL_40_15</name>
    <dbReference type="NCBI Taxonomy" id="1798376"/>
    <lineage>
        <taxon>Bacteria</taxon>
        <taxon>Candidatus Gottesmaniibacteriota</taxon>
    </lineage>
</organism>
<dbReference type="EMBL" id="MFJF01000015">
    <property type="protein sequence ID" value="OGG06461.1"/>
    <property type="molecule type" value="Genomic_DNA"/>
</dbReference>
<accession>A0A1F5Z206</accession>
<dbReference type="SUPFAM" id="SSF51735">
    <property type="entry name" value="NAD(P)-binding Rossmann-fold domains"/>
    <property type="match status" value="1"/>
</dbReference>
<name>A0A1F5Z206_9BACT</name>
<evidence type="ECO:0000256" key="1">
    <source>
        <dbReference type="ARBA" id="ARBA00007637"/>
    </source>
</evidence>
<dbReference type="InterPro" id="IPR036291">
    <property type="entry name" value="NAD(P)-bd_dom_sf"/>
</dbReference>
<dbReference type="InterPro" id="IPR001509">
    <property type="entry name" value="Epimerase_deHydtase"/>
</dbReference>
<evidence type="ECO:0000313" key="3">
    <source>
        <dbReference type="EMBL" id="OGG06461.1"/>
    </source>
</evidence>
<feature type="domain" description="NAD-dependent epimerase/dehydratase" evidence="2">
    <location>
        <begin position="10"/>
        <end position="242"/>
    </location>
</feature>
<sequence>MTRPFSGLKILVTGGAGFIGSHIVDSLVSQGAKVTVLDNFSFGRIDNLSTVRSKIKIIKADIRDYGKLVKAMEGIDMVSHHAAQLEIIRANNDPWIDLQINLLGTINVLKASRIKRVKKIINASSACVYGQPKYKKQDENHPVEPNWEYGISKLAAEKYCRIFTTSFGIPSVSLRYSIVYGPREWYRRVLTIFIKRTIQGKPLVVFGDGKLYRDYVYVADVVKAHNLCLIKKAADGEVINIGSGNLITILKLARLVNIVSGKQLPIIHEQVSEGGESRQVPGKKRNPQDLKGMCLDNKKAKKLLDWQSEVTLPDGIHFELDWAMKNLDQWRKIKYS</sequence>